<proteinExistence type="inferred from homology"/>
<feature type="domain" description="Peptidase M14" evidence="4">
    <location>
        <begin position="76"/>
        <end position="355"/>
    </location>
</feature>
<dbReference type="Gene3D" id="3.40.630.10">
    <property type="entry name" value="Zn peptidases"/>
    <property type="match status" value="1"/>
</dbReference>
<feature type="chain" id="PRO_5002566260" description="Peptidase M14 domain-containing protein" evidence="3">
    <location>
        <begin position="32"/>
        <end position="542"/>
    </location>
</feature>
<comment type="similarity">
    <text evidence="1 2">Belongs to the peptidase M14 family.</text>
</comment>
<name>A0A0G4L672_VERLO</name>
<dbReference type="SUPFAM" id="SSF53187">
    <property type="entry name" value="Zn-dependent exopeptidases"/>
    <property type="match status" value="1"/>
</dbReference>
<feature type="non-terminal residue" evidence="5">
    <location>
        <position position="1"/>
    </location>
</feature>
<reference evidence="6" key="1">
    <citation type="submission" date="2015-05" db="EMBL/GenBank/DDBJ databases">
        <authorList>
            <person name="Fogelqvist Johan"/>
        </authorList>
    </citation>
    <scope>NUCLEOTIDE SEQUENCE [LARGE SCALE GENOMIC DNA]</scope>
</reference>
<dbReference type="GO" id="GO:0008270">
    <property type="term" value="F:zinc ion binding"/>
    <property type="evidence" value="ECO:0007669"/>
    <property type="project" value="InterPro"/>
</dbReference>
<keyword evidence="3" id="KW-0732">Signal</keyword>
<gene>
    <name evidence="5" type="ORF">BN1708_012067</name>
</gene>
<dbReference type="CDD" id="cd06242">
    <property type="entry name" value="M14-like"/>
    <property type="match status" value="1"/>
</dbReference>
<evidence type="ECO:0000256" key="1">
    <source>
        <dbReference type="ARBA" id="ARBA00005988"/>
    </source>
</evidence>
<dbReference type="GO" id="GO:0006508">
    <property type="term" value="P:proteolysis"/>
    <property type="evidence" value="ECO:0007669"/>
    <property type="project" value="InterPro"/>
</dbReference>
<dbReference type="EMBL" id="CVQH01008557">
    <property type="protein sequence ID" value="CRK17461.1"/>
    <property type="molecule type" value="Genomic_DNA"/>
</dbReference>
<dbReference type="PROSITE" id="PS52035">
    <property type="entry name" value="PEPTIDASE_M14"/>
    <property type="match status" value="1"/>
</dbReference>
<dbReference type="GO" id="GO:0004181">
    <property type="term" value="F:metallocarboxypeptidase activity"/>
    <property type="evidence" value="ECO:0007669"/>
    <property type="project" value="InterPro"/>
</dbReference>
<feature type="signal peptide" evidence="3">
    <location>
        <begin position="1"/>
        <end position="31"/>
    </location>
</feature>
<dbReference type="Proteomes" id="UP000044602">
    <property type="component" value="Unassembled WGS sequence"/>
</dbReference>
<evidence type="ECO:0000256" key="3">
    <source>
        <dbReference type="SAM" id="SignalP"/>
    </source>
</evidence>
<protein>
    <recommendedName>
        <fullName evidence="4">Peptidase M14 domain-containing protein</fullName>
    </recommendedName>
</protein>
<evidence type="ECO:0000256" key="2">
    <source>
        <dbReference type="PROSITE-ProRule" id="PRU01379"/>
    </source>
</evidence>
<evidence type="ECO:0000259" key="4">
    <source>
        <dbReference type="PROSITE" id="PS52035"/>
    </source>
</evidence>
<evidence type="ECO:0000313" key="5">
    <source>
        <dbReference type="EMBL" id="CRK17461.1"/>
    </source>
</evidence>
<organism evidence="5 6">
    <name type="scientific">Verticillium longisporum</name>
    <name type="common">Verticillium dahliae var. longisporum</name>
    <dbReference type="NCBI Taxonomy" id="100787"/>
    <lineage>
        <taxon>Eukaryota</taxon>
        <taxon>Fungi</taxon>
        <taxon>Dikarya</taxon>
        <taxon>Ascomycota</taxon>
        <taxon>Pezizomycotina</taxon>
        <taxon>Sordariomycetes</taxon>
        <taxon>Hypocreomycetidae</taxon>
        <taxon>Glomerellales</taxon>
        <taxon>Plectosphaerellaceae</taxon>
        <taxon>Verticillium</taxon>
    </lineage>
</organism>
<dbReference type="InterPro" id="IPR000834">
    <property type="entry name" value="Peptidase_M14"/>
</dbReference>
<feature type="active site" description="Proton donor/acceptor" evidence="2">
    <location>
        <position position="326"/>
    </location>
</feature>
<keyword evidence="6" id="KW-1185">Reference proteome</keyword>
<sequence length="542" mass="60365">VIPKTRMPTLQRAWLMCFCCMQTATARRAYADNLDFVNRDSDEVSKNFPNVDIELLSPAFASLETVLKGFSEGTSGPTSLDTIDRFLRSIASRHYWASYHTPSFTSEEGRIMPYLCLSTTKGDTPCQDHAKEKLRIWLQGGQHGDEPAGDQSILALLGKFDDDSTWAESMLQQVDIMALPRYNPDGITYFQRTFASNYDPNRDHTYLQRQQTRDIKTLLSDFSPHIVLDAHEFNATTPVGPKGEWTKAQDCLLSGSKNLNIHEDIRGLTEGLFTNSIGAALEKRKLRWSPFFNGGDGNLDLSEPGSLSRAGHSSAGLLQAVTFLLEIRGISLADQRFQRRVAAGLTVLETLVTQAAENARGIYKTIEDARQKFTNSTEDIVVTDKARSTSVHWTFIDAKNGSLVDIPVTFKNNTPPVANLTRARPEAYVFSAAFSDVADKLRASGVKVEPLEHDFEGTVEVLKVRSAREQSSPDSFGVTVTTRAFDKEVKIPAGGFWVDTRQKNAAVAFVTLEPENSASYVKYNVIPLRKGDEYPIFRVLRK</sequence>
<accession>A0A0G4L672</accession>
<dbReference type="AlphaFoldDB" id="A0A0G4L672"/>
<dbReference type="Pfam" id="PF00246">
    <property type="entry name" value="Peptidase_M14"/>
    <property type="match status" value="1"/>
</dbReference>
<evidence type="ECO:0000313" key="6">
    <source>
        <dbReference type="Proteomes" id="UP000044602"/>
    </source>
</evidence>